<comment type="caution">
    <text evidence="1">The sequence shown here is derived from an EMBL/GenBank/DDBJ whole genome shotgun (WGS) entry which is preliminary data.</text>
</comment>
<evidence type="ECO:0000313" key="2">
    <source>
        <dbReference type="Proteomes" id="UP000612055"/>
    </source>
</evidence>
<evidence type="ECO:0000313" key="1">
    <source>
        <dbReference type="EMBL" id="KAG2491519.1"/>
    </source>
</evidence>
<proteinExistence type="predicted"/>
<protein>
    <submittedName>
        <fullName evidence="1">Uncharacterized protein</fullName>
    </submittedName>
</protein>
<reference evidence="1" key="1">
    <citation type="journal article" date="2020" name="bioRxiv">
        <title>Comparative genomics of Chlamydomonas.</title>
        <authorList>
            <person name="Craig R.J."/>
            <person name="Hasan A.R."/>
            <person name="Ness R.W."/>
            <person name="Keightley P.D."/>
        </authorList>
    </citation>
    <scope>NUCLEOTIDE SEQUENCE</scope>
    <source>
        <strain evidence="1">CCAP 11/70</strain>
    </source>
</reference>
<sequence length="287" mass="30443">MYPVLEVLARCDEVRLAGLKWEAGASVEDVLEVARRYGLPRHLDREGNARVRLWEAGPLQRRSQPGLSAAPRLLSPPLALGDVVERALAHMAAEADPARATSLLLRGAAVRQLLARPTHLRMRLEELSGELEDRLGPGAVDQWGRQERRVSSYQALPGATRRYVLSYQALSCAGALVLCCSDAAARVAAAEAAQRLLGGCGAGGEAGGVGEGLSDAVEAKAMSGSGLWYRSGDVAKVLQALWDGAEEGGPGPATGSREGELARLRWLLETWEGLEGLPGPVELTSRG</sequence>
<accession>A0A835XXA8</accession>
<dbReference type="Proteomes" id="UP000612055">
    <property type="component" value="Unassembled WGS sequence"/>
</dbReference>
<keyword evidence="2" id="KW-1185">Reference proteome</keyword>
<name>A0A835XXA8_9CHLO</name>
<dbReference type="EMBL" id="JAEHOE010000052">
    <property type="protein sequence ID" value="KAG2491519.1"/>
    <property type="molecule type" value="Genomic_DNA"/>
</dbReference>
<dbReference type="AlphaFoldDB" id="A0A835XXA8"/>
<gene>
    <name evidence="1" type="ORF">HYH03_010095</name>
</gene>
<organism evidence="1 2">
    <name type="scientific">Edaphochlamys debaryana</name>
    <dbReference type="NCBI Taxonomy" id="47281"/>
    <lineage>
        <taxon>Eukaryota</taxon>
        <taxon>Viridiplantae</taxon>
        <taxon>Chlorophyta</taxon>
        <taxon>core chlorophytes</taxon>
        <taxon>Chlorophyceae</taxon>
        <taxon>CS clade</taxon>
        <taxon>Chlamydomonadales</taxon>
        <taxon>Chlamydomonadales incertae sedis</taxon>
        <taxon>Edaphochlamys</taxon>
    </lineage>
</organism>